<dbReference type="Pfam" id="PF01656">
    <property type="entry name" value="CbiA"/>
    <property type="match status" value="1"/>
</dbReference>
<dbReference type="RefSeq" id="WP_104521570.1">
    <property type="nucleotide sequence ID" value="NZ_NHRY01000248.1"/>
</dbReference>
<dbReference type="OrthoDB" id="9804460at2"/>
<evidence type="ECO:0000259" key="1">
    <source>
        <dbReference type="Pfam" id="PF01656"/>
    </source>
</evidence>
<dbReference type="Gene3D" id="3.40.50.300">
    <property type="entry name" value="P-loop containing nucleotide triphosphate hydrolases"/>
    <property type="match status" value="1"/>
</dbReference>
<evidence type="ECO:0000313" key="2">
    <source>
        <dbReference type="EMBL" id="PPQ28130.1"/>
    </source>
</evidence>
<organism evidence="2 3">
    <name type="scientific">Rhodopila globiformis</name>
    <name type="common">Rhodopseudomonas globiformis</name>
    <dbReference type="NCBI Taxonomy" id="1071"/>
    <lineage>
        <taxon>Bacteria</taxon>
        <taxon>Pseudomonadati</taxon>
        <taxon>Pseudomonadota</taxon>
        <taxon>Alphaproteobacteria</taxon>
        <taxon>Acetobacterales</taxon>
        <taxon>Acetobacteraceae</taxon>
        <taxon>Rhodopila</taxon>
    </lineage>
</organism>
<gene>
    <name evidence="2" type="ORF">CCS01_25135</name>
</gene>
<dbReference type="InterPro" id="IPR002586">
    <property type="entry name" value="CobQ/CobB/MinD/ParA_Nub-bd_dom"/>
</dbReference>
<comment type="caution">
    <text evidence="2">The sequence shown here is derived from an EMBL/GenBank/DDBJ whole genome shotgun (WGS) entry which is preliminary data.</text>
</comment>
<accession>A0A2S6N0L0</accession>
<keyword evidence="3" id="KW-1185">Reference proteome</keyword>
<dbReference type="NCBIfam" id="NF047398">
    <property type="entry name" value="AAA_KGGVGR"/>
    <property type="match status" value="1"/>
</dbReference>
<name>A0A2S6N0L0_RHOGL</name>
<dbReference type="PANTHER" id="PTHR13696:SF52">
    <property type="entry name" value="PARA FAMILY PROTEIN CT_582"/>
    <property type="match status" value="1"/>
</dbReference>
<dbReference type="InterPro" id="IPR027417">
    <property type="entry name" value="P-loop_NTPase"/>
</dbReference>
<protein>
    <recommendedName>
        <fullName evidence="1">CobQ/CobB/MinD/ParA nucleotide binding domain-containing protein</fullName>
    </recommendedName>
</protein>
<dbReference type="InterPro" id="IPR050678">
    <property type="entry name" value="DNA_Partitioning_ATPase"/>
</dbReference>
<evidence type="ECO:0000313" key="3">
    <source>
        <dbReference type="Proteomes" id="UP000239724"/>
    </source>
</evidence>
<dbReference type="AlphaFoldDB" id="A0A2S6N0L0"/>
<dbReference type="Proteomes" id="UP000239724">
    <property type="component" value="Unassembled WGS sequence"/>
</dbReference>
<sequence>MTVFDDILPVLGEIFSSHAAAFSSGPTIYINRDLNARVRLIVDDAIQSMPSVGAALHDIAREMHARLGAHAYPPEQALLWEADTKSLFGNQSSFEIEGCPHVRVIDRLAVEGNWSTIAPMSLGPPRIVFFSIKGGVGRSTALAATAWKLAEQGRRVLVLDLDLESPGLSSSLLPDDRRPSYGIADWLVEDLVNNGEAILDGMIASSDLSRDGDINVVPAHGRDPGEYLAKLGRVWMPKVSPTGERESWPQRLSRLLDMLEAQLKPDIVLVDSRSGIDEVASACLTTLGASLILLFALDGDQTWSGYRIIFQHWRKIGVAPYVRTRLQVVGSMIPEIRGAEYLDELRESAWNVFSAELYDEIPAGAEPGLDEAWSFDRSDETAPHAPWPVRWHRGLAALTSLYGGLQAVDPSELTVVFGPLVSGMANLAVIEPSPL</sequence>
<dbReference type="EMBL" id="NHRY01000248">
    <property type="protein sequence ID" value="PPQ28130.1"/>
    <property type="molecule type" value="Genomic_DNA"/>
</dbReference>
<dbReference type="SUPFAM" id="SSF52540">
    <property type="entry name" value="P-loop containing nucleoside triphosphate hydrolases"/>
    <property type="match status" value="1"/>
</dbReference>
<proteinExistence type="predicted"/>
<dbReference type="PANTHER" id="PTHR13696">
    <property type="entry name" value="P-LOOP CONTAINING NUCLEOSIDE TRIPHOSPHATE HYDROLASE"/>
    <property type="match status" value="1"/>
</dbReference>
<reference evidence="2 3" key="1">
    <citation type="journal article" date="2018" name="Arch. Microbiol.">
        <title>New insights into the metabolic potential of the phototrophic purple bacterium Rhodopila globiformis DSM 161(T) from its draft genome sequence and evidence for a vanadium-dependent nitrogenase.</title>
        <authorList>
            <person name="Imhoff J.F."/>
            <person name="Rahn T."/>
            <person name="Kunzel S."/>
            <person name="Neulinger S.C."/>
        </authorList>
    </citation>
    <scope>NUCLEOTIDE SEQUENCE [LARGE SCALE GENOMIC DNA]</scope>
    <source>
        <strain evidence="2 3">DSM 161</strain>
    </source>
</reference>
<feature type="domain" description="CobQ/CobB/MinD/ParA nucleotide binding" evidence="1">
    <location>
        <begin position="127"/>
        <end position="251"/>
    </location>
</feature>